<comment type="caution">
    <text evidence="1">The sequence shown here is derived from an EMBL/GenBank/DDBJ whole genome shotgun (WGS) entry which is preliminary data.</text>
</comment>
<gene>
    <name evidence="1" type="ORF">BpHYR1_004305</name>
</gene>
<protein>
    <submittedName>
        <fullName evidence="1">Uncharacterized protein</fullName>
    </submittedName>
</protein>
<dbReference type="Proteomes" id="UP000276133">
    <property type="component" value="Unassembled WGS sequence"/>
</dbReference>
<dbReference type="AlphaFoldDB" id="A0A3M7QSL6"/>
<reference evidence="1 2" key="1">
    <citation type="journal article" date="2018" name="Sci. Rep.">
        <title>Genomic signatures of local adaptation to the degree of environmental predictability in rotifers.</title>
        <authorList>
            <person name="Franch-Gras L."/>
            <person name="Hahn C."/>
            <person name="Garcia-Roger E.M."/>
            <person name="Carmona M.J."/>
            <person name="Serra M."/>
            <person name="Gomez A."/>
        </authorList>
    </citation>
    <scope>NUCLEOTIDE SEQUENCE [LARGE SCALE GENOMIC DNA]</scope>
    <source>
        <strain evidence="1">HYR1</strain>
    </source>
</reference>
<accession>A0A3M7QSL6</accession>
<evidence type="ECO:0000313" key="2">
    <source>
        <dbReference type="Proteomes" id="UP000276133"/>
    </source>
</evidence>
<organism evidence="1 2">
    <name type="scientific">Brachionus plicatilis</name>
    <name type="common">Marine rotifer</name>
    <name type="synonym">Brachionus muelleri</name>
    <dbReference type="NCBI Taxonomy" id="10195"/>
    <lineage>
        <taxon>Eukaryota</taxon>
        <taxon>Metazoa</taxon>
        <taxon>Spiralia</taxon>
        <taxon>Gnathifera</taxon>
        <taxon>Rotifera</taxon>
        <taxon>Eurotatoria</taxon>
        <taxon>Monogononta</taxon>
        <taxon>Pseudotrocha</taxon>
        <taxon>Ploima</taxon>
        <taxon>Brachionidae</taxon>
        <taxon>Brachionus</taxon>
    </lineage>
</organism>
<evidence type="ECO:0000313" key="1">
    <source>
        <dbReference type="EMBL" id="RNA14209.1"/>
    </source>
</evidence>
<dbReference type="EMBL" id="REGN01005238">
    <property type="protein sequence ID" value="RNA14209.1"/>
    <property type="molecule type" value="Genomic_DNA"/>
</dbReference>
<name>A0A3M7QSL6_BRAPC</name>
<keyword evidence="2" id="KW-1185">Reference proteome</keyword>
<sequence>MSAISAIGLVRASRKYENNKCKKHLGTMELKLRKRKIVCIVIILRFIFEIKQIKYSKIIAFSQNATSKF</sequence>
<proteinExistence type="predicted"/>